<evidence type="ECO:0000313" key="3">
    <source>
        <dbReference type="Proteomes" id="UP000886653"/>
    </source>
</evidence>
<name>A0A9P6TA82_9BASI</name>
<gene>
    <name evidence="2" type="ORF">CROQUDRAFT_95165</name>
</gene>
<proteinExistence type="predicted"/>
<reference evidence="2" key="1">
    <citation type="submission" date="2013-11" db="EMBL/GenBank/DDBJ databases">
        <title>Genome sequence of the fusiform rust pathogen reveals effectors for host alternation and coevolution with pine.</title>
        <authorList>
            <consortium name="DOE Joint Genome Institute"/>
            <person name="Smith K."/>
            <person name="Pendleton A."/>
            <person name="Kubisiak T."/>
            <person name="Anderson C."/>
            <person name="Salamov A."/>
            <person name="Aerts A."/>
            <person name="Riley R."/>
            <person name="Clum A."/>
            <person name="Lindquist E."/>
            <person name="Ence D."/>
            <person name="Campbell M."/>
            <person name="Kronenberg Z."/>
            <person name="Feau N."/>
            <person name="Dhillon B."/>
            <person name="Hamelin R."/>
            <person name="Burleigh J."/>
            <person name="Smith J."/>
            <person name="Yandell M."/>
            <person name="Nelson C."/>
            <person name="Grigoriev I."/>
            <person name="Davis J."/>
        </authorList>
    </citation>
    <scope>NUCLEOTIDE SEQUENCE</scope>
    <source>
        <strain evidence="2">G11</strain>
    </source>
</reference>
<comment type="caution">
    <text evidence="2">The sequence shown here is derived from an EMBL/GenBank/DDBJ whole genome shotgun (WGS) entry which is preliminary data.</text>
</comment>
<dbReference type="AlphaFoldDB" id="A0A9P6TA82"/>
<organism evidence="2 3">
    <name type="scientific">Cronartium quercuum f. sp. fusiforme G11</name>
    <dbReference type="NCBI Taxonomy" id="708437"/>
    <lineage>
        <taxon>Eukaryota</taxon>
        <taxon>Fungi</taxon>
        <taxon>Dikarya</taxon>
        <taxon>Basidiomycota</taxon>
        <taxon>Pucciniomycotina</taxon>
        <taxon>Pucciniomycetes</taxon>
        <taxon>Pucciniales</taxon>
        <taxon>Coleosporiaceae</taxon>
        <taxon>Cronartium</taxon>
    </lineage>
</organism>
<accession>A0A9P6TA82</accession>
<dbReference type="Proteomes" id="UP000886653">
    <property type="component" value="Unassembled WGS sequence"/>
</dbReference>
<evidence type="ECO:0000313" key="2">
    <source>
        <dbReference type="EMBL" id="KAG0144355.1"/>
    </source>
</evidence>
<sequence>MLTTIAMLDRLRVPSSAFGYRVPIFYTFDKQSHLLSTRSPCAGAFGVLLIKRRRRLIPSPSNSPSKSIESVTASSGQLIVSDPTDPDERGDSPSLGSVFTPPVLLVRSVGTTRLVVGHRSSHLIPSTPRFPSNLMVSYSADIKKFGGADVS</sequence>
<protein>
    <submittedName>
        <fullName evidence="2">Uncharacterized protein</fullName>
    </submittedName>
</protein>
<evidence type="ECO:0000256" key="1">
    <source>
        <dbReference type="SAM" id="MobiDB-lite"/>
    </source>
</evidence>
<feature type="region of interest" description="Disordered" evidence="1">
    <location>
        <begin position="57"/>
        <end position="97"/>
    </location>
</feature>
<keyword evidence="3" id="KW-1185">Reference proteome</keyword>
<dbReference type="EMBL" id="MU167297">
    <property type="protein sequence ID" value="KAG0144355.1"/>
    <property type="molecule type" value="Genomic_DNA"/>
</dbReference>
<feature type="compositionally biased region" description="Low complexity" evidence="1">
    <location>
        <begin position="58"/>
        <end position="70"/>
    </location>
</feature>